<evidence type="ECO:0000256" key="1">
    <source>
        <dbReference type="ARBA" id="ARBA00022448"/>
    </source>
</evidence>
<dbReference type="EMBL" id="NPIC01000001">
    <property type="protein sequence ID" value="RDL41166.1"/>
    <property type="molecule type" value="Genomic_DNA"/>
</dbReference>
<dbReference type="PROSITE" id="PS51384">
    <property type="entry name" value="FAD_FR"/>
    <property type="match status" value="1"/>
</dbReference>
<dbReference type="Gene3D" id="3.40.50.80">
    <property type="entry name" value="Nucleotide-binding domain of ferredoxin-NADP reductase (FNR) module"/>
    <property type="match status" value="1"/>
</dbReference>
<dbReference type="GO" id="GO:0005886">
    <property type="term" value="C:plasma membrane"/>
    <property type="evidence" value="ECO:0007669"/>
    <property type="project" value="TreeGrafter"/>
</dbReference>
<dbReference type="GO" id="GO:0006879">
    <property type="term" value="P:intracellular iron ion homeostasis"/>
    <property type="evidence" value="ECO:0007669"/>
    <property type="project" value="TreeGrafter"/>
</dbReference>
<dbReference type="STRING" id="2656787.A0A370U062"/>
<dbReference type="InterPro" id="IPR039261">
    <property type="entry name" value="FNR_nucleotide-bd"/>
</dbReference>
<sequence length="340" mass="38274">MPFRAGQASITHFFESKGEDVVGAIAMTVRLRRPLRIRPGQYLYLFLSDMGLRRRIQAHPYVITWWDDSFSAMNLSFLIQPHNGISSELAARNSIQSVIIDGPYGKDLQLENYETVILIAKGIGIAGIIPYARHMTYRRTSKGKDHEAYRRGLLTRKLDLILTFSCFYPHKKTQPPPVTGDAHWTFIYEEEAIPIIEGLMTKQIQRSPGKTIITACGDAEFSSSIRSTVLKAMDEYQGVEFVETEFQPQDVPKVHPGIHSKIKEDTGDIEMDARSIARHVDRRRRAGQSQALATPKAGDRLRLMKSYSGVSAKLRTLEEVEESVDDGIQGAKPVSVKEIV</sequence>
<protein>
    <recommendedName>
        <fullName evidence="2">FAD-binding FR-type domain-containing protein</fullName>
    </recommendedName>
</protein>
<dbReference type="PANTHER" id="PTHR32361">
    <property type="entry name" value="FERRIC/CUPRIC REDUCTASE TRANSMEMBRANE COMPONENT"/>
    <property type="match status" value="1"/>
</dbReference>
<dbReference type="Proteomes" id="UP000254866">
    <property type="component" value="Unassembled WGS sequence"/>
</dbReference>
<reference evidence="3 4" key="1">
    <citation type="journal article" date="2018" name="IMA Fungus">
        <title>IMA Genome-F 9: Draft genome sequence of Annulohypoxylon stygium, Aspergillus mulundensis, Berkeleyomyces basicola (syn. Thielaviopsis basicola), Ceratocystis smalleyi, two Cercospora beticola strains, Coleophoma cylindrospora, Fusarium fracticaudum, Phialophora cf. hyalina, and Morchella septimelata.</title>
        <authorList>
            <person name="Wingfield B.D."/>
            <person name="Bills G.F."/>
            <person name="Dong Y."/>
            <person name="Huang W."/>
            <person name="Nel W.J."/>
            <person name="Swalarsk-Parry B.S."/>
            <person name="Vaghefi N."/>
            <person name="Wilken P.M."/>
            <person name="An Z."/>
            <person name="de Beer Z.W."/>
            <person name="De Vos L."/>
            <person name="Chen L."/>
            <person name="Duong T.A."/>
            <person name="Gao Y."/>
            <person name="Hammerbacher A."/>
            <person name="Kikkert J.R."/>
            <person name="Li Y."/>
            <person name="Li H."/>
            <person name="Li K."/>
            <person name="Li Q."/>
            <person name="Liu X."/>
            <person name="Ma X."/>
            <person name="Naidoo K."/>
            <person name="Pethybridge S.J."/>
            <person name="Sun J."/>
            <person name="Steenkamp E.T."/>
            <person name="van der Nest M.A."/>
            <person name="van Wyk S."/>
            <person name="Wingfield M.J."/>
            <person name="Xiong C."/>
            <person name="Yue Q."/>
            <person name="Zhang X."/>
        </authorList>
    </citation>
    <scope>NUCLEOTIDE SEQUENCE [LARGE SCALE GENOMIC DNA]</scope>
    <source>
        <strain evidence="3 4">BP 5553</strain>
    </source>
</reference>
<dbReference type="SUPFAM" id="SSF63380">
    <property type="entry name" value="Riboflavin synthase domain-like"/>
    <property type="match status" value="1"/>
</dbReference>
<organism evidence="3 4">
    <name type="scientific">Venustampulla echinocandica</name>
    <dbReference type="NCBI Taxonomy" id="2656787"/>
    <lineage>
        <taxon>Eukaryota</taxon>
        <taxon>Fungi</taxon>
        <taxon>Dikarya</taxon>
        <taxon>Ascomycota</taxon>
        <taxon>Pezizomycotina</taxon>
        <taxon>Leotiomycetes</taxon>
        <taxon>Helotiales</taxon>
        <taxon>Pleuroascaceae</taxon>
        <taxon>Venustampulla</taxon>
    </lineage>
</organism>
<dbReference type="InterPro" id="IPR017938">
    <property type="entry name" value="Riboflavin_synthase-like_b-brl"/>
</dbReference>
<dbReference type="GeneID" id="43593994"/>
<evidence type="ECO:0000259" key="2">
    <source>
        <dbReference type="PROSITE" id="PS51384"/>
    </source>
</evidence>
<proteinExistence type="predicted"/>
<dbReference type="GO" id="GO:0000293">
    <property type="term" value="F:ferric-chelate reductase activity"/>
    <property type="evidence" value="ECO:0007669"/>
    <property type="project" value="TreeGrafter"/>
</dbReference>
<dbReference type="PANTHER" id="PTHR32361:SF26">
    <property type="entry name" value="FAD-BINDING 8 DOMAIN-CONTAINING PROTEIN-RELATED"/>
    <property type="match status" value="1"/>
</dbReference>
<feature type="domain" description="FAD-binding FR-type" evidence="2">
    <location>
        <begin position="1"/>
        <end position="110"/>
    </location>
</feature>
<dbReference type="OrthoDB" id="4494341at2759"/>
<dbReference type="GO" id="GO:0015677">
    <property type="term" value="P:copper ion import"/>
    <property type="evidence" value="ECO:0007669"/>
    <property type="project" value="TreeGrafter"/>
</dbReference>
<dbReference type="CDD" id="cd06186">
    <property type="entry name" value="NOX_Duox_like_FAD_NADP"/>
    <property type="match status" value="1"/>
</dbReference>
<keyword evidence="4" id="KW-1185">Reference proteome</keyword>
<comment type="caution">
    <text evidence="3">The sequence shown here is derived from an EMBL/GenBank/DDBJ whole genome shotgun (WGS) entry which is preliminary data.</text>
</comment>
<dbReference type="AlphaFoldDB" id="A0A370U062"/>
<dbReference type="RefSeq" id="XP_031873822.1">
    <property type="nucleotide sequence ID" value="XM_032009768.1"/>
</dbReference>
<keyword evidence="1" id="KW-0813">Transport</keyword>
<dbReference type="InterPro" id="IPR051410">
    <property type="entry name" value="Ferric/Cupric_Reductase"/>
</dbReference>
<dbReference type="InterPro" id="IPR017927">
    <property type="entry name" value="FAD-bd_FR_type"/>
</dbReference>
<dbReference type="GO" id="GO:0006826">
    <property type="term" value="P:iron ion transport"/>
    <property type="evidence" value="ECO:0007669"/>
    <property type="project" value="TreeGrafter"/>
</dbReference>
<dbReference type="SUPFAM" id="SSF52343">
    <property type="entry name" value="Ferredoxin reductase-like, C-terminal NADP-linked domain"/>
    <property type="match status" value="1"/>
</dbReference>
<evidence type="ECO:0000313" key="3">
    <source>
        <dbReference type="EMBL" id="RDL41166.1"/>
    </source>
</evidence>
<accession>A0A370U062</accession>
<name>A0A370U062_9HELO</name>
<gene>
    <name evidence="3" type="ORF">BP5553_01145</name>
</gene>
<evidence type="ECO:0000313" key="4">
    <source>
        <dbReference type="Proteomes" id="UP000254866"/>
    </source>
</evidence>